<keyword evidence="5" id="KW-0184">Conjugation</keyword>
<comment type="similarity">
    <text evidence="2">Belongs to the TraY family.</text>
</comment>
<keyword evidence="4" id="KW-0963">Cytoplasm</keyword>
<evidence type="ECO:0000256" key="5">
    <source>
        <dbReference type="ARBA" id="ARBA00022971"/>
    </source>
</evidence>
<evidence type="ECO:0000256" key="3">
    <source>
        <dbReference type="ARBA" id="ARBA00020541"/>
    </source>
</evidence>
<organism evidence="8">
    <name type="scientific">Bradyrhizobium diazoefficiens</name>
    <dbReference type="NCBI Taxonomy" id="1355477"/>
    <lineage>
        <taxon>Bacteria</taxon>
        <taxon>Pseudomonadati</taxon>
        <taxon>Pseudomonadota</taxon>
        <taxon>Alphaproteobacteria</taxon>
        <taxon>Hyphomicrobiales</taxon>
        <taxon>Nitrobacteraceae</taxon>
        <taxon>Bradyrhizobium</taxon>
    </lineage>
</organism>
<dbReference type="AlphaFoldDB" id="A0A810BJG0"/>
<keyword evidence="6" id="KW-0238">DNA-binding</keyword>
<dbReference type="Pfam" id="PF05509">
    <property type="entry name" value="TraY"/>
    <property type="match status" value="1"/>
</dbReference>
<comment type="subcellular location">
    <subcellularLocation>
        <location evidence="1">Cytoplasm</location>
    </subcellularLocation>
</comment>
<feature type="region of interest" description="Disordered" evidence="7">
    <location>
        <begin position="193"/>
        <end position="215"/>
    </location>
</feature>
<reference evidence="8" key="1">
    <citation type="submission" date="2020-05" db="EMBL/GenBank/DDBJ databases">
        <title>Complete genome sequence of Bradyrhizobium diazoefficiens XF8 isolated from soybean nodule.</title>
        <authorList>
            <person name="Noda R."/>
            <person name="Kakizaki K."/>
            <person name="Minamisawa K."/>
        </authorList>
    </citation>
    <scope>NUCLEOTIDE SEQUENCE</scope>
    <source>
        <strain evidence="8">XF8</strain>
    </source>
</reference>
<gene>
    <name evidence="8" type="ORF">XF8B_56760</name>
</gene>
<accession>A0A810BJG0</accession>
<evidence type="ECO:0000313" key="8">
    <source>
        <dbReference type="EMBL" id="BCE75565.1"/>
    </source>
</evidence>
<dbReference type="InterPro" id="IPR013321">
    <property type="entry name" value="Arc_rbn_hlx_hlx"/>
</dbReference>
<evidence type="ECO:0000256" key="4">
    <source>
        <dbReference type="ARBA" id="ARBA00022490"/>
    </source>
</evidence>
<dbReference type="SUPFAM" id="SSF47598">
    <property type="entry name" value="Ribbon-helix-helix"/>
    <property type="match status" value="1"/>
</dbReference>
<dbReference type="EMBL" id="AP023097">
    <property type="protein sequence ID" value="BCE75565.1"/>
    <property type="molecule type" value="Genomic_DNA"/>
</dbReference>
<evidence type="ECO:0000256" key="6">
    <source>
        <dbReference type="ARBA" id="ARBA00023125"/>
    </source>
</evidence>
<evidence type="ECO:0000256" key="2">
    <source>
        <dbReference type="ARBA" id="ARBA00007183"/>
    </source>
</evidence>
<dbReference type="GO" id="GO:0003677">
    <property type="term" value="F:DNA binding"/>
    <property type="evidence" value="ECO:0007669"/>
    <property type="project" value="UniProtKB-KW"/>
</dbReference>
<dbReference type="InterPro" id="IPR008876">
    <property type="entry name" value="TraY"/>
</dbReference>
<feature type="region of interest" description="Disordered" evidence="7">
    <location>
        <begin position="1"/>
        <end position="25"/>
    </location>
</feature>
<feature type="compositionally biased region" description="Basic residues" evidence="7">
    <location>
        <begin position="195"/>
        <end position="215"/>
    </location>
</feature>
<evidence type="ECO:0000256" key="7">
    <source>
        <dbReference type="SAM" id="MobiDB-lite"/>
    </source>
</evidence>
<evidence type="ECO:0000256" key="1">
    <source>
        <dbReference type="ARBA" id="ARBA00004496"/>
    </source>
</evidence>
<dbReference type="RefSeq" id="WP_304489184.1">
    <property type="nucleotide sequence ID" value="NZ_CP124749.1"/>
</dbReference>
<name>A0A810BJG0_9BRAD</name>
<protein>
    <recommendedName>
        <fullName evidence="3">Relaxosome protein TraY</fullName>
    </recommendedName>
</protein>
<dbReference type="GO" id="GO:0005737">
    <property type="term" value="C:cytoplasm"/>
    <property type="evidence" value="ECO:0007669"/>
    <property type="project" value="UniProtKB-SubCell"/>
</dbReference>
<sequence>MTQTNTERPKRARRPRPANDEHAGVAKMFSVRLDPELRAALELAAERSGRSLGRELQIRLRHSITEEQKLEDRFGSYREALIWRAVAALMRATRDPRNPDAEWLDDPNAFDLALDSLYAYLKSIRPRRTAKHLPLSKKDRAGATLMGVRFAAAIWRADPSLPLTDTGMQAVGNLMKARIPEIVDRVANDPFPFGKAHRARKSLPNKSRKQTGTRS</sequence>
<dbReference type="InterPro" id="IPR010985">
    <property type="entry name" value="Ribbon_hlx_hlx"/>
</dbReference>
<dbReference type="GO" id="GO:0006355">
    <property type="term" value="P:regulation of DNA-templated transcription"/>
    <property type="evidence" value="ECO:0007669"/>
    <property type="project" value="InterPro"/>
</dbReference>
<dbReference type="Gene3D" id="1.10.1220.10">
    <property type="entry name" value="Met repressor-like"/>
    <property type="match status" value="1"/>
</dbReference>
<proteinExistence type="inferred from homology"/>